<dbReference type="GeneID" id="14496873"/>
<dbReference type="SUPFAM" id="SSF51735">
    <property type="entry name" value="NAD(P)-binding Rossmann-fold domains"/>
    <property type="match status" value="1"/>
</dbReference>
<dbReference type="FunCoup" id="I2H5W2">
    <property type="interactions" value="52"/>
</dbReference>
<organism evidence="3 4">
    <name type="scientific">Henningerozyma blattae (strain ATCC 34711 / CBS 6284 / DSM 70876 / NBRC 10599 / NRRL Y-10934 / UCD 77-7)</name>
    <name type="common">Yeast</name>
    <name type="synonym">Tetrapisispora blattae</name>
    <dbReference type="NCBI Taxonomy" id="1071380"/>
    <lineage>
        <taxon>Eukaryota</taxon>
        <taxon>Fungi</taxon>
        <taxon>Dikarya</taxon>
        <taxon>Ascomycota</taxon>
        <taxon>Saccharomycotina</taxon>
        <taxon>Saccharomycetes</taxon>
        <taxon>Saccharomycetales</taxon>
        <taxon>Saccharomycetaceae</taxon>
        <taxon>Henningerozyma</taxon>
    </lineage>
</organism>
<proteinExistence type="predicted"/>
<dbReference type="RefSeq" id="XP_004181283.1">
    <property type="nucleotide sequence ID" value="XM_004181235.1"/>
</dbReference>
<feature type="domain" description="Ketopantoate reductase N-terminal" evidence="1">
    <location>
        <begin position="15"/>
        <end position="185"/>
    </location>
</feature>
<dbReference type="InterPro" id="IPR008927">
    <property type="entry name" value="6-PGluconate_DH-like_C_sf"/>
</dbReference>
<evidence type="ECO:0000313" key="4">
    <source>
        <dbReference type="Proteomes" id="UP000002866"/>
    </source>
</evidence>
<dbReference type="PANTHER" id="PTHR21708:SF30">
    <property type="entry name" value="2-DEHYDROPANTOATE 2-REDUCTASE-RELATED"/>
    <property type="match status" value="1"/>
</dbReference>
<dbReference type="InterPro" id="IPR013328">
    <property type="entry name" value="6PGD_dom2"/>
</dbReference>
<accession>I2H5W2</accession>
<gene>
    <name evidence="3" type="primary">TBLA0F02220</name>
    <name evidence="3" type="ORF">TBLA_0F02220</name>
</gene>
<dbReference type="HOGENOM" id="CLU_031468_2_1_1"/>
<protein>
    <recommendedName>
        <fullName evidence="5">2-dehydropantoate 2-reductase</fullName>
    </recommendedName>
</protein>
<dbReference type="SUPFAM" id="SSF48179">
    <property type="entry name" value="6-phosphogluconate dehydrogenase C-terminal domain-like"/>
    <property type="match status" value="1"/>
</dbReference>
<dbReference type="InterPro" id="IPR013332">
    <property type="entry name" value="KPR_N"/>
</dbReference>
<dbReference type="InterPro" id="IPR051402">
    <property type="entry name" value="KPR-Related"/>
</dbReference>
<dbReference type="KEGG" id="tbl:TBLA_0F02220"/>
<dbReference type="Pfam" id="PF08546">
    <property type="entry name" value="ApbA_C"/>
    <property type="match status" value="1"/>
</dbReference>
<dbReference type="InterPro" id="IPR013752">
    <property type="entry name" value="KPA_reductase"/>
</dbReference>
<dbReference type="eggNOG" id="ENOG502QWBM">
    <property type="taxonomic scope" value="Eukaryota"/>
</dbReference>
<keyword evidence="4" id="KW-1185">Reference proteome</keyword>
<evidence type="ECO:0000259" key="2">
    <source>
        <dbReference type="Pfam" id="PF08546"/>
    </source>
</evidence>
<dbReference type="InParanoid" id="I2H5W2"/>
<name>I2H5W2_HENB6</name>
<dbReference type="Gene3D" id="1.10.1040.10">
    <property type="entry name" value="N-(1-d-carboxylethyl)-l-norvaline Dehydrogenase, domain 2"/>
    <property type="match status" value="1"/>
</dbReference>
<dbReference type="InterPro" id="IPR036291">
    <property type="entry name" value="NAD(P)-bd_dom_sf"/>
</dbReference>
<feature type="domain" description="Ketopantoate reductase C-terminal" evidence="2">
    <location>
        <begin position="219"/>
        <end position="338"/>
    </location>
</feature>
<dbReference type="AlphaFoldDB" id="I2H5W2"/>
<sequence>MQAENPKTESPDINVLVIGAGGVGVITTVALTRANKCNVHLVIRSDYKIVKERGYDINSCDYGHLVNWKPNYFYNNITNACASNIFFDYIVVTTKNIPDGPKEVTVPAIISPLVQSNYGLDPNKNMNIVLIQNGIDIEKEIFTRFNDPKLKLSVLSGIQLIGSSRIAPGVINQVGQDQLSIGSFKSSDKVANNAAQKFVEIYENPNINHVEFDPRVRFSRWKKLLYNSVLSTISTVVDLDTSHCFTLSSKEFDTEKTLFRPAMHEIIDIAQSENIIIDEQIIEFFINGSKTMDYKPSMCLDKEKNQLMELEVTLGNPLKIAKKNGINTPILNLVYTLLYLEQSKIKQKKDSL</sequence>
<dbReference type="PANTHER" id="PTHR21708">
    <property type="entry name" value="PROBABLE 2-DEHYDROPANTOATE 2-REDUCTASE"/>
    <property type="match status" value="1"/>
</dbReference>
<dbReference type="GO" id="GO:0005737">
    <property type="term" value="C:cytoplasm"/>
    <property type="evidence" value="ECO:0007669"/>
    <property type="project" value="TreeGrafter"/>
</dbReference>
<dbReference type="Pfam" id="PF02558">
    <property type="entry name" value="ApbA"/>
    <property type="match status" value="1"/>
</dbReference>
<dbReference type="Proteomes" id="UP000002866">
    <property type="component" value="Chromosome 6"/>
</dbReference>
<dbReference type="OMA" id="MCAITQL"/>
<dbReference type="FunFam" id="1.10.1040.10:FF:000017">
    <property type="entry name" value="2-dehydropantoate 2-reductase"/>
    <property type="match status" value="1"/>
</dbReference>
<dbReference type="Gene3D" id="3.40.50.720">
    <property type="entry name" value="NAD(P)-binding Rossmann-like Domain"/>
    <property type="match status" value="1"/>
</dbReference>
<evidence type="ECO:0000259" key="1">
    <source>
        <dbReference type="Pfam" id="PF02558"/>
    </source>
</evidence>
<evidence type="ECO:0008006" key="5">
    <source>
        <dbReference type="Google" id="ProtNLM"/>
    </source>
</evidence>
<dbReference type="STRING" id="1071380.I2H5W2"/>
<dbReference type="OrthoDB" id="3609at2759"/>
<evidence type="ECO:0000313" key="3">
    <source>
        <dbReference type="EMBL" id="CCH61764.1"/>
    </source>
</evidence>
<dbReference type="EMBL" id="HE806321">
    <property type="protein sequence ID" value="CCH61764.1"/>
    <property type="molecule type" value="Genomic_DNA"/>
</dbReference>
<reference evidence="3 4" key="1">
    <citation type="journal article" date="2011" name="Proc. Natl. Acad. Sci. U.S.A.">
        <title>Evolutionary erosion of yeast sex chromosomes by mating-type switching accidents.</title>
        <authorList>
            <person name="Gordon J.L."/>
            <person name="Armisen D."/>
            <person name="Proux-Wera E."/>
            <person name="Oheigeartaigh S.S."/>
            <person name="Byrne K.P."/>
            <person name="Wolfe K.H."/>
        </authorList>
    </citation>
    <scope>NUCLEOTIDE SEQUENCE [LARGE SCALE GENOMIC DNA]</scope>
    <source>
        <strain evidence="4">ATCC 34711 / CBS 6284 / DSM 70876 / NBRC 10599 / NRRL Y-10934 / UCD 77-7</strain>
    </source>
</reference>